<dbReference type="GO" id="GO:0005634">
    <property type="term" value="C:nucleus"/>
    <property type="evidence" value="ECO:0007669"/>
    <property type="project" value="UniProtKB-SubCell"/>
</dbReference>
<reference evidence="11" key="1">
    <citation type="submission" date="2025-08" db="UniProtKB">
        <authorList>
            <consortium name="RefSeq"/>
        </authorList>
    </citation>
    <scope>IDENTIFICATION</scope>
</reference>
<dbReference type="AlphaFoldDB" id="A0A6I9T9V4"/>
<dbReference type="InterPro" id="IPR001471">
    <property type="entry name" value="AP2/ERF_dom"/>
</dbReference>
<dbReference type="GO" id="GO:0003677">
    <property type="term" value="F:DNA binding"/>
    <property type="evidence" value="ECO:0007669"/>
    <property type="project" value="UniProtKB-KW"/>
</dbReference>
<dbReference type="FunFam" id="3.30.730.10:FF:000001">
    <property type="entry name" value="Ethylene-responsive transcription factor 2"/>
    <property type="match status" value="1"/>
</dbReference>
<evidence type="ECO:0000313" key="11">
    <source>
        <dbReference type="RefSeq" id="XP_011081306.2"/>
    </source>
</evidence>
<dbReference type="PANTHER" id="PTHR31985">
    <property type="entry name" value="ETHYLENE-RESPONSIVE TRANSCRIPTION FACTOR ERF042-RELATED"/>
    <property type="match status" value="1"/>
</dbReference>
<evidence type="ECO:0000256" key="6">
    <source>
        <dbReference type="ARBA" id="ARBA00023163"/>
    </source>
</evidence>
<dbReference type="Pfam" id="PF00847">
    <property type="entry name" value="AP2"/>
    <property type="match status" value="1"/>
</dbReference>
<dbReference type="SUPFAM" id="SSF54171">
    <property type="entry name" value="DNA-binding domain"/>
    <property type="match status" value="1"/>
</dbReference>
<dbReference type="InParanoid" id="A0A6I9T9V4"/>
<feature type="domain" description="AP2/ERF" evidence="9">
    <location>
        <begin position="80"/>
        <end position="137"/>
    </location>
</feature>
<dbReference type="Proteomes" id="UP000504604">
    <property type="component" value="Linkage group LG6"/>
</dbReference>
<comment type="subcellular location">
    <subcellularLocation>
        <location evidence="1">Nucleus</location>
    </subcellularLocation>
</comment>
<evidence type="ECO:0000313" key="10">
    <source>
        <dbReference type="Proteomes" id="UP000504604"/>
    </source>
</evidence>
<evidence type="ECO:0000256" key="5">
    <source>
        <dbReference type="ARBA" id="ARBA00023159"/>
    </source>
</evidence>
<keyword evidence="10" id="KW-1185">Reference proteome</keyword>
<evidence type="ECO:0000259" key="9">
    <source>
        <dbReference type="PROSITE" id="PS51032"/>
    </source>
</evidence>
<dbReference type="OrthoDB" id="1932364at2759"/>
<dbReference type="RefSeq" id="XP_011081306.2">
    <property type="nucleotide sequence ID" value="XM_011083004.2"/>
</dbReference>
<protein>
    <submittedName>
        <fullName evidence="11">Ethylene-responsive transcription factor ERF039-like</fullName>
    </submittedName>
</protein>
<keyword evidence="4" id="KW-0238">DNA-binding</keyword>
<dbReference type="InterPro" id="IPR036955">
    <property type="entry name" value="AP2/ERF_dom_sf"/>
</dbReference>
<evidence type="ECO:0000256" key="3">
    <source>
        <dbReference type="ARBA" id="ARBA00023015"/>
    </source>
</evidence>
<dbReference type="GeneID" id="105164366"/>
<dbReference type="CDD" id="cd00018">
    <property type="entry name" value="AP2"/>
    <property type="match status" value="1"/>
</dbReference>
<keyword evidence="2" id="KW-0611">Plant defense</keyword>
<name>A0A6I9T9V4_SESIN</name>
<keyword evidence="7" id="KW-0539">Nucleus</keyword>
<evidence type="ECO:0000256" key="1">
    <source>
        <dbReference type="ARBA" id="ARBA00004123"/>
    </source>
</evidence>
<dbReference type="SMART" id="SM00380">
    <property type="entry name" value="AP2"/>
    <property type="match status" value="1"/>
</dbReference>
<dbReference type="InterPro" id="IPR016177">
    <property type="entry name" value="DNA-bd_dom_sf"/>
</dbReference>
<dbReference type="GO" id="GO:0003700">
    <property type="term" value="F:DNA-binding transcription factor activity"/>
    <property type="evidence" value="ECO:0007669"/>
    <property type="project" value="InterPro"/>
</dbReference>
<dbReference type="PRINTS" id="PR00367">
    <property type="entry name" value="ETHRSPELEMNT"/>
</dbReference>
<dbReference type="InterPro" id="IPR051032">
    <property type="entry name" value="AP2/ERF_TF_ERF_subfamily"/>
</dbReference>
<keyword evidence="6" id="KW-0804">Transcription</keyword>
<sequence length="250" mass="27500">MPKISVLNHRTPPPRMDQQFTIFDCMHDESTAAATITTTTTSSPYFFSRAEPSTTDHNKMKRINKISTRINHGERNDHPTFRGVRRRSWGKWVSEIREPRKKSRIWLGTFATAEMAARAHDAAAIAIKGRSAFLNFPELAQQLPRPASNSPKDVQAAATKAAELMVSAAEHGSDRNAHMSPISSTCSADNDNIDDAFLGLPDLFLGISGHYQLDGWFCTAAAGAPLLQVAGGEAFHGEFSPEDFVPWDCS</sequence>
<dbReference type="Gene3D" id="3.30.730.10">
    <property type="entry name" value="AP2/ERF domain"/>
    <property type="match status" value="1"/>
</dbReference>
<dbReference type="GO" id="GO:0006952">
    <property type="term" value="P:defense response"/>
    <property type="evidence" value="ECO:0007669"/>
    <property type="project" value="UniProtKB-KW"/>
</dbReference>
<dbReference type="PROSITE" id="PS51032">
    <property type="entry name" value="AP2_ERF"/>
    <property type="match status" value="1"/>
</dbReference>
<accession>A0A6I9T9V4</accession>
<gene>
    <name evidence="11" type="primary">LOC105164366</name>
</gene>
<dbReference type="PANTHER" id="PTHR31985:SF130">
    <property type="entry name" value="ETHYLENE-RESPONSIVE TRANSCRIPTION FACTOR ERF034"/>
    <property type="match status" value="1"/>
</dbReference>
<keyword evidence="3" id="KW-0805">Transcription regulation</keyword>
<evidence type="ECO:0000256" key="2">
    <source>
        <dbReference type="ARBA" id="ARBA00022821"/>
    </source>
</evidence>
<evidence type="ECO:0000256" key="7">
    <source>
        <dbReference type="ARBA" id="ARBA00023242"/>
    </source>
</evidence>
<comment type="similarity">
    <text evidence="8">Belongs to the AP2/ERF transcription factor family. ERF subfamily.</text>
</comment>
<keyword evidence="5" id="KW-0010">Activator</keyword>
<dbReference type="KEGG" id="sind:105164366"/>
<evidence type="ECO:0000256" key="8">
    <source>
        <dbReference type="ARBA" id="ARBA00024343"/>
    </source>
</evidence>
<organism evidence="10 11">
    <name type="scientific">Sesamum indicum</name>
    <name type="common">Oriental sesame</name>
    <name type="synonym">Sesamum orientale</name>
    <dbReference type="NCBI Taxonomy" id="4182"/>
    <lineage>
        <taxon>Eukaryota</taxon>
        <taxon>Viridiplantae</taxon>
        <taxon>Streptophyta</taxon>
        <taxon>Embryophyta</taxon>
        <taxon>Tracheophyta</taxon>
        <taxon>Spermatophyta</taxon>
        <taxon>Magnoliopsida</taxon>
        <taxon>eudicotyledons</taxon>
        <taxon>Gunneridae</taxon>
        <taxon>Pentapetalae</taxon>
        <taxon>asterids</taxon>
        <taxon>lamiids</taxon>
        <taxon>Lamiales</taxon>
        <taxon>Pedaliaceae</taxon>
        <taxon>Sesamum</taxon>
    </lineage>
</organism>
<evidence type="ECO:0000256" key="4">
    <source>
        <dbReference type="ARBA" id="ARBA00023125"/>
    </source>
</evidence>
<proteinExistence type="inferred from homology"/>